<dbReference type="Pfam" id="PF13205">
    <property type="entry name" value="Big_5"/>
    <property type="match status" value="1"/>
</dbReference>
<dbReference type="Gene3D" id="2.60.40.1220">
    <property type="match status" value="1"/>
</dbReference>
<evidence type="ECO:0000259" key="3">
    <source>
        <dbReference type="PROSITE" id="PS51272"/>
    </source>
</evidence>
<keyword evidence="1 2" id="KW-0732">Signal</keyword>
<evidence type="ECO:0000313" key="4">
    <source>
        <dbReference type="EMBL" id="SFD86511.1"/>
    </source>
</evidence>
<dbReference type="InterPro" id="IPR014755">
    <property type="entry name" value="Cu-Rt/internalin_Ig-like"/>
</dbReference>
<sequence>MSNNKFRKIAVPAMAASASVLAVAPAVSAQDVSFTDIDESYTHYDNIMTLAEQGVISGYPDGEFKPYESITRGQVAVMLANALELETPEDVGEVLEAYNDVDENSDYAEAIAAVTEAGVFQGSDGEFDEWGNITREQMATVLVEGFNLNDIEPEQEAELNRDHISDSHVENVQTLANLGITNQLNDFQAYNDIRRDQFSTFVVLTQNVVAENEAPAVESATAVDADTVEVQFEGQEEAVEVELDEELEDGATTVSFEYDGHTYEEVELSEEFVLQPAVESVSAVTPSEVKVNFNKPIEDVTEDDLEVVDTESGAKQYVSSVSSSDDNESVTVEFYDNLESESTYEFTFDLGEEQTVSYQYDFELGTVQNVEFEDQAVLAGQAEGDTPTQLDYKLYDANGVDITEENSEDVTFESPYSDITENGEVLNMDAGTTTTVTAVYTGENGQKVESDEITVTAEAAEPVELSNWTVAESQSVDFTDEDYEQDTEAYSDDTPDYLNVELKDQFGDVYSSDNVTFESLDDSVAVVDKNSGEIQAFETGSLPVKVSVNEDDEEVFSQTVEVDVKAEKVASDIELEQNSVTLSTQDDVGVDVDATVLDQYGNEFESAITADVGDSELTANYNSGNLNVQAGDAEEGTYTVELSTGEDVVEELTVTVEQPGEFAEYEVRGLEDTIDLNSDDLTANLSVVAVDENGLYIEEETENLNVTVKNEDGEEVSDEVVEGTTINAGELSTGDYTVEVTLDNKVIKTSEFSVVDTTELPEVSFTSSNLEVAADGDLLDEITENVDISDEDASIEGVSFVSANDDVVNDEDYTLSAGETSIYVESFEVDVDGDPSTTDDVETIEFDNPEKINVNVTE</sequence>
<dbReference type="Pfam" id="PF00395">
    <property type="entry name" value="SLH"/>
    <property type="match status" value="2"/>
</dbReference>
<evidence type="ECO:0000256" key="1">
    <source>
        <dbReference type="ARBA" id="ARBA00022729"/>
    </source>
</evidence>
<feature type="chain" id="PRO_5011790096" evidence="2">
    <location>
        <begin position="30"/>
        <end position="858"/>
    </location>
</feature>
<dbReference type="Proteomes" id="UP000199474">
    <property type="component" value="Unassembled WGS sequence"/>
</dbReference>
<accession>A0A1I1VUB5</accession>
<dbReference type="InterPro" id="IPR051465">
    <property type="entry name" value="Cell_Envelope_Struct_Comp"/>
</dbReference>
<reference evidence="5" key="1">
    <citation type="submission" date="2016-10" db="EMBL/GenBank/DDBJ databases">
        <authorList>
            <person name="Varghese N."/>
            <person name="Submissions S."/>
        </authorList>
    </citation>
    <scope>NUCLEOTIDE SEQUENCE [LARGE SCALE GENOMIC DNA]</scope>
    <source>
        <strain evidence="5">DSM 22530</strain>
    </source>
</reference>
<dbReference type="AlphaFoldDB" id="A0A1I1VUB5"/>
<dbReference type="PROSITE" id="PS51272">
    <property type="entry name" value="SLH"/>
    <property type="match status" value="2"/>
</dbReference>
<dbReference type="PANTHER" id="PTHR43308">
    <property type="entry name" value="OUTER MEMBRANE PROTEIN ALPHA-RELATED"/>
    <property type="match status" value="1"/>
</dbReference>
<dbReference type="InterPro" id="IPR032812">
    <property type="entry name" value="SbsA_Ig"/>
</dbReference>
<dbReference type="STRING" id="640948.SAMN05216238_10521"/>
<name>A0A1I1VUB5_9BACI</name>
<organism evidence="4 5">
    <name type="scientific">Lentibacillus persicus</name>
    <dbReference type="NCBI Taxonomy" id="640948"/>
    <lineage>
        <taxon>Bacteria</taxon>
        <taxon>Bacillati</taxon>
        <taxon>Bacillota</taxon>
        <taxon>Bacilli</taxon>
        <taxon>Bacillales</taxon>
        <taxon>Bacillaceae</taxon>
        <taxon>Lentibacillus</taxon>
    </lineage>
</organism>
<dbReference type="Gene3D" id="2.60.40.1080">
    <property type="match status" value="1"/>
</dbReference>
<protein>
    <submittedName>
        <fullName evidence="4">S-layer homology domain-containing protein</fullName>
    </submittedName>
</protein>
<feature type="signal peptide" evidence="2">
    <location>
        <begin position="1"/>
        <end position="29"/>
    </location>
</feature>
<evidence type="ECO:0000256" key="2">
    <source>
        <dbReference type="SAM" id="SignalP"/>
    </source>
</evidence>
<dbReference type="EMBL" id="FOMR01000005">
    <property type="protein sequence ID" value="SFD86511.1"/>
    <property type="molecule type" value="Genomic_DNA"/>
</dbReference>
<dbReference type="RefSeq" id="WP_177183382.1">
    <property type="nucleotide sequence ID" value="NZ_FOMR01000005.1"/>
</dbReference>
<dbReference type="InterPro" id="IPR001119">
    <property type="entry name" value="SLH_dom"/>
</dbReference>
<gene>
    <name evidence="4" type="ORF">SAMN05216238_10521</name>
</gene>
<feature type="domain" description="SLH" evidence="3">
    <location>
        <begin position="30"/>
        <end position="93"/>
    </location>
</feature>
<proteinExistence type="predicted"/>
<evidence type="ECO:0000313" key="5">
    <source>
        <dbReference type="Proteomes" id="UP000199474"/>
    </source>
</evidence>
<feature type="domain" description="SLH" evidence="3">
    <location>
        <begin position="94"/>
        <end position="156"/>
    </location>
</feature>
<dbReference type="PANTHER" id="PTHR43308:SF5">
    <property type="entry name" value="S-LAYER PROTEIN _ PEPTIDOGLYCAN ENDO-BETA-N-ACETYLGLUCOSAMINIDASE"/>
    <property type="match status" value="1"/>
</dbReference>
<keyword evidence="5" id="KW-1185">Reference proteome</keyword>